<dbReference type="AlphaFoldDB" id="A0A1V8M8I6"/>
<reference evidence="1 2" key="1">
    <citation type="submission" date="2015-12" db="EMBL/GenBank/DDBJ databases">
        <authorList>
            <person name="Shamseldin A."/>
            <person name="Moawad H."/>
            <person name="Abd El-Rahim W.M."/>
            <person name="Sadowsky M.J."/>
        </authorList>
    </citation>
    <scope>NUCLEOTIDE SEQUENCE [LARGE SCALE GENOMIC DNA]</scope>
    <source>
        <strain evidence="1 2">WF1</strain>
    </source>
</reference>
<proteinExistence type="predicted"/>
<name>A0A1V8M8I6_9GAMM</name>
<dbReference type="Pfam" id="PF04400">
    <property type="entry name" value="NqrM"/>
    <property type="match status" value="1"/>
</dbReference>
<accession>A0A1V8M8I6</accession>
<keyword evidence="2" id="KW-1185">Reference proteome</keyword>
<dbReference type="OrthoDB" id="5296227at2"/>
<dbReference type="PANTHER" id="PTHR40691">
    <property type="entry name" value="(NA+)-NQR MATURATION NQRM"/>
    <property type="match status" value="1"/>
</dbReference>
<dbReference type="InterPro" id="IPR007495">
    <property type="entry name" value="NqrM"/>
</dbReference>
<protein>
    <recommendedName>
        <fullName evidence="3">Na(+)-translocating NADH-quinone reductase subunit E</fullName>
    </recommendedName>
</protein>
<evidence type="ECO:0000313" key="1">
    <source>
        <dbReference type="EMBL" id="OQK17881.1"/>
    </source>
</evidence>
<gene>
    <name evidence="1" type="ORF">AU255_08475</name>
</gene>
<dbReference type="RefSeq" id="WP_080522489.1">
    <property type="nucleotide sequence ID" value="NZ_LPUF01000001.1"/>
</dbReference>
<dbReference type="Proteomes" id="UP000191980">
    <property type="component" value="Unassembled WGS sequence"/>
</dbReference>
<organism evidence="1 2">
    <name type="scientific">Methyloprofundus sedimenti</name>
    <dbReference type="NCBI Taxonomy" id="1420851"/>
    <lineage>
        <taxon>Bacteria</taxon>
        <taxon>Pseudomonadati</taxon>
        <taxon>Pseudomonadota</taxon>
        <taxon>Gammaproteobacteria</taxon>
        <taxon>Methylococcales</taxon>
        <taxon>Methylococcaceae</taxon>
        <taxon>Methyloprofundus</taxon>
    </lineage>
</organism>
<dbReference type="PANTHER" id="PTHR40691:SF1">
    <property type="entry name" value="EXPORTED PROTEIN"/>
    <property type="match status" value="1"/>
</dbReference>
<sequence>MIYFLVTFAFMLIVIVVMAIGVIFGRNAIKGSCGGMGAGNCICVEKCDKRKKIEAEADSG</sequence>
<comment type="caution">
    <text evidence="1">The sequence shown here is derived from an EMBL/GenBank/DDBJ whole genome shotgun (WGS) entry which is preliminary data.</text>
</comment>
<evidence type="ECO:0000313" key="2">
    <source>
        <dbReference type="Proteomes" id="UP000191980"/>
    </source>
</evidence>
<dbReference type="EMBL" id="LPUF01000001">
    <property type="protein sequence ID" value="OQK17881.1"/>
    <property type="molecule type" value="Genomic_DNA"/>
</dbReference>
<evidence type="ECO:0008006" key="3">
    <source>
        <dbReference type="Google" id="ProtNLM"/>
    </source>
</evidence>
<dbReference type="STRING" id="1420851.AU255_08475"/>